<dbReference type="InterPro" id="IPR020845">
    <property type="entry name" value="AMP-binding_CS"/>
</dbReference>
<dbReference type="EMBL" id="CP011112">
    <property type="protein sequence ID" value="AKU18231.1"/>
    <property type="molecule type" value="Genomic_DNA"/>
</dbReference>
<dbReference type="KEGG" id="lmoi:VV02_24220"/>
<evidence type="ECO:0000259" key="2">
    <source>
        <dbReference type="Pfam" id="PF13193"/>
    </source>
</evidence>
<evidence type="ECO:0000259" key="1">
    <source>
        <dbReference type="Pfam" id="PF00501"/>
    </source>
</evidence>
<evidence type="ECO:0000313" key="4">
    <source>
        <dbReference type="Proteomes" id="UP000066480"/>
    </source>
</evidence>
<feature type="domain" description="AMP-binding enzyme C-terminal" evidence="2">
    <location>
        <begin position="446"/>
        <end position="520"/>
    </location>
</feature>
<dbReference type="InterPro" id="IPR050237">
    <property type="entry name" value="ATP-dep_AMP-bd_enzyme"/>
</dbReference>
<dbReference type="InterPro" id="IPR025110">
    <property type="entry name" value="AMP-bd_C"/>
</dbReference>
<dbReference type="Pfam" id="PF13193">
    <property type="entry name" value="AMP-binding_C"/>
    <property type="match status" value="1"/>
</dbReference>
<proteinExistence type="predicted"/>
<protein>
    <submittedName>
        <fullName evidence="3">Acyl-CoA synthetase</fullName>
    </submittedName>
</protein>
<dbReference type="PANTHER" id="PTHR43767">
    <property type="entry name" value="LONG-CHAIN-FATTY-ACID--COA LIGASE"/>
    <property type="match status" value="1"/>
</dbReference>
<dbReference type="InterPro" id="IPR045851">
    <property type="entry name" value="AMP-bd_C_sf"/>
</dbReference>
<dbReference type="GO" id="GO:0016878">
    <property type="term" value="F:acid-thiol ligase activity"/>
    <property type="evidence" value="ECO:0007669"/>
    <property type="project" value="UniProtKB-ARBA"/>
</dbReference>
<accession>A0A0K1JNF9</accession>
<reference evidence="3 4" key="1">
    <citation type="submission" date="2015-03" db="EMBL/GenBank/DDBJ databases">
        <title>Luteipulveratus halotolerans sp. nov., a novel actinobacterium (Dermacoccaceae) from Sarawak, Malaysia.</title>
        <authorList>
            <person name="Juboi H."/>
            <person name="Basik A."/>
            <person name="Shamsul S.S."/>
            <person name="Arnold P."/>
            <person name="Schmitt E.K."/>
            <person name="Sanglier J.-J."/>
            <person name="Yeo T."/>
        </authorList>
    </citation>
    <scope>NUCLEOTIDE SEQUENCE [LARGE SCALE GENOMIC DNA]</scope>
    <source>
        <strain evidence="3 4">MN07-A0370</strain>
    </source>
</reference>
<dbReference type="PANTHER" id="PTHR43767:SF1">
    <property type="entry name" value="NONRIBOSOMAL PEPTIDE SYNTHASE PES1 (EUROFUNG)-RELATED"/>
    <property type="match status" value="1"/>
</dbReference>
<name>A0A0K1JNF9_9MICO</name>
<dbReference type="CDD" id="cd04433">
    <property type="entry name" value="AFD_class_I"/>
    <property type="match status" value="1"/>
</dbReference>
<dbReference type="SUPFAM" id="SSF56801">
    <property type="entry name" value="Acetyl-CoA synthetase-like"/>
    <property type="match status" value="1"/>
</dbReference>
<dbReference type="Proteomes" id="UP000066480">
    <property type="component" value="Chromosome"/>
</dbReference>
<dbReference type="RefSeq" id="WP_052595805.1">
    <property type="nucleotide sequence ID" value="NZ_CP011112.1"/>
</dbReference>
<dbReference type="PATRIC" id="fig|571913.6.peg.4909"/>
<dbReference type="InterPro" id="IPR000873">
    <property type="entry name" value="AMP-dep_synth/lig_dom"/>
</dbReference>
<dbReference type="AlphaFoldDB" id="A0A0K1JNF9"/>
<gene>
    <name evidence="3" type="ORF">VV02_24220</name>
</gene>
<dbReference type="OrthoDB" id="9803968at2"/>
<dbReference type="STRING" id="571913.VV02_24220"/>
<dbReference type="Pfam" id="PF00501">
    <property type="entry name" value="AMP-binding"/>
    <property type="match status" value="1"/>
</dbReference>
<dbReference type="PROSITE" id="PS00455">
    <property type="entry name" value="AMP_BINDING"/>
    <property type="match status" value="1"/>
</dbReference>
<sequence length="539" mass="57775">MPHLLRGVRVLQSAGLIEMGRPRQLLYASRATRSLGAIAGACAASARRDPDRAAIIDDEGATTYAELDARTTALARAWLANGLSIETTVGVLCRDHRQAVEAMVAVGKLGGRLVLLNTGFSGPQLADVARREGVDVLVADADLAPQLDGLERHIPTYVAYGEVDGMPSTCDLIERESLCDAVESVPWPKTNRGFVLLTGGTTGTPKGAPRTVRSPLVAAQFLERIPMRRGDVVLVAAPIFHGTGMSQFTIAFALGCTVVLRRRFDAAGTMRAMRAHQVTMLVAVPTMLQRIVAFEEGQLRRALPSLRVILSAGAPLTAGLGERVVERFGPVLHNLYGCTEVALATIATAEDWTAAPGTVGRPPTGVVVRIVDDQDQVITRPDVSGRIFVGNPLAFDGYSGGGTKPQLEGLLGTGDLGHWDADGRLFVDGRDDDMIVSGGENVFAGEIDDLVSAMPGVVEVATIGVPDEEFGQRLRVYLVREDDHPTEDEVKEAVRVRLARFKVPREVMVVDDIPYTATGKVARGMLIKQAVRSHRSTEE</sequence>
<organism evidence="3 4">
    <name type="scientific">Luteipulveratus mongoliensis</name>
    <dbReference type="NCBI Taxonomy" id="571913"/>
    <lineage>
        <taxon>Bacteria</taxon>
        <taxon>Bacillati</taxon>
        <taxon>Actinomycetota</taxon>
        <taxon>Actinomycetes</taxon>
        <taxon>Micrococcales</taxon>
        <taxon>Dermacoccaceae</taxon>
        <taxon>Luteipulveratus</taxon>
    </lineage>
</organism>
<dbReference type="InterPro" id="IPR042099">
    <property type="entry name" value="ANL_N_sf"/>
</dbReference>
<keyword evidence="4" id="KW-1185">Reference proteome</keyword>
<feature type="domain" description="AMP-dependent synthetase/ligase" evidence="1">
    <location>
        <begin position="44"/>
        <end position="398"/>
    </location>
</feature>
<dbReference type="Gene3D" id="3.30.300.30">
    <property type="match status" value="1"/>
</dbReference>
<evidence type="ECO:0000313" key="3">
    <source>
        <dbReference type="EMBL" id="AKU18231.1"/>
    </source>
</evidence>
<dbReference type="Gene3D" id="3.40.50.12780">
    <property type="entry name" value="N-terminal domain of ligase-like"/>
    <property type="match status" value="1"/>
</dbReference>